<feature type="compositionally biased region" description="Basic and acidic residues" evidence="1">
    <location>
        <begin position="238"/>
        <end position="249"/>
    </location>
</feature>
<dbReference type="Pfam" id="PF02958">
    <property type="entry name" value="EcKL"/>
    <property type="match status" value="1"/>
</dbReference>
<evidence type="ECO:0000256" key="1">
    <source>
        <dbReference type="SAM" id="MobiDB-lite"/>
    </source>
</evidence>
<name>A0A8K0C8Q9_IGNLU</name>
<gene>
    <name evidence="3" type="ORF">ILUMI_26319</name>
</gene>
<dbReference type="EMBL" id="VTPC01091064">
    <property type="protein sequence ID" value="KAF2879862.1"/>
    <property type="molecule type" value="Genomic_DNA"/>
</dbReference>
<dbReference type="Proteomes" id="UP000801492">
    <property type="component" value="Unassembled WGS sequence"/>
</dbReference>
<dbReference type="InterPro" id="IPR011009">
    <property type="entry name" value="Kinase-like_dom_sf"/>
</dbReference>
<dbReference type="OrthoDB" id="411145at2759"/>
<dbReference type="PANTHER" id="PTHR11012">
    <property type="entry name" value="PROTEIN KINASE-LIKE DOMAIN-CONTAINING"/>
    <property type="match status" value="1"/>
</dbReference>
<comment type="caution">
    <text evidence="3">The sequence shown here is derived from an EMBL/GenBank/DDBJ whole genome shotgun (WGS) entry which is preliminary data.</text>
</comment>
<evidence type="ECO:0000313" key="3">
    <source>
        <dbReference type="EMBL" id="KAF2879862.1"/>
    </source>
</evidence>
<protein>
    <recommendedName>
        <fullName evidence="2">CHK kinase-like domain-containing protein</fullName>
    </recommendedName>
</protein>
<feature type="domain" description="CHK kinase-like" evidence="2">
    <location>
        <begin position="15"/>
        <end position="184"/>
    </location>
</feature>
<proteinExistence type="predicted"/>
<feature type="compositionally biased region" description="Basic and acidic residues" evidence="1">
    <location>
        <begin position="261"/>
        <end position="273"/>
    </location>
</feature>
<dbReference type="Gene3D" id="3.90.1200.10">
    <property type="match status" value="1"/>
</dbReference>
<sequence>MTEKEVLSVQDCKMLIKKYLQTEDYEIIEYEVVPTILDGYLKIKINLENEFRIFKTTEEVLKDSSFKEAFNDLKKLIVLFPSSKLTSEELEEHLNNLYNDGVEISKSKNNFYKVLCHGFMWNKSVIFRKHNECKLINFESVQYGPPILDVLQFIYMNTTAEVRKYYFHDLLELYYNSLKFELQNRGLDISKIMPLKEDFEVSVHYFLPLVKLQIACFRYCLSTPTDILLPDPRGRLLSDQGKETPKDRQQNLYPQYGKTSWKTEEKSSKNLIN</sequence>
<keyword evidence="4" id="KW-1185">Reference proteome</keyword>
<organism evidence="3 4">
    <name type="scientific">Ignelater luminosus</name>
    <name type="common">Cucubano</name>
    <name type="synonym">Pyrophorus luminosus</name>
    <dbReference type="NCBI Taxonomy" id="2038154"/>
    <lineage>
        <taxon>Eukaryota</taxon>
        <taxon>Metazoa</taxon>
        <taxon>Ecdysozoa</taxon>
        <taxon>Arthropoda</taxon>
        <taxon>Hexapoda</taxon>
        <taxon>Insecta</taxon>
        <taxon>Pterygota</taxon>
        <taxon>Neoptera</taxon>
        <taxon>Endopterygota</taxon>
        <taxon>Coleoptera</taxon>
        <taxon>Polyphaga</taxon>
        <taxon>Elateriformia</taxon>
        <taxon>Elateroidea</taxon>
        <taxon>Elateridae</taxon>
        <taxon>Agrypninae</taxon>
        <taxon>Pyrophorini</taxon>
        <taxon>Ignelater</taxon>
    </lineage>
</organism>
<dbReference type="InterPro" id="IPR015897">
    <property type="entry name" value="CHK_kinase-like"/>
</dbReference>
<dbReference type="PANTHER" id="PTHR11012:SF48">
    <property type="entry name" value="CHK KINASE-LIKE DOMAIN-CONTAINING PROTEIN-RELATED"/>
    <property type="match status" value="1"/>
</dbReference>
<dbReference type="SUPFAM" id="SSF56112">
    <property type="entry name" value="Protein kinase-like (PK-like)"/>
    <property type="match status" value="1"/>
</dbReference>
<feature type="region of interest" description="Disordered" evidence="1">
    <location>
        <begin position="238"/>
        <end position="273"/>
    </location>
</feature>
<accession>A0A8K0C8Q9</accession>
<evidence type="ECO:0000313" key="4">
    <source>
        <dbReference type="Proteomes" id="UP000801492"/>
    </source>
</evidence>
<reference evidence="3" key="1">
    <citation type="submission" date="2019-08" db="EMBL/GenBank/DDBJ databases">
        <title>The genome of the North American firefly Photinus pyralis.</title>
        <authorList>
            <consortium name="Photinus pyralis genome working group"/>
            <person name="Fallon T.R."/>
            <person name="Sander Lower S.E."/>
            <person name="Weng J.-K."/>
        </authorList>
    </citation>
    <scope>NUCLEOTIDE SEQUENCE</scope>
    <source>
        <strain evidence="3">TRF0915ILg1</strain>
        <tissue evidence="3">Whole body</tissue>
    </source>
</reference>
<dbReference type="InterPro" id="IPR004119">
    <property type="entry name" value="EcKL"/>
</dbReference>
<evidence type="ECO:0000259" key="2">
    <source>
        <dbReference type="SMART" id="SM00587"/>
    </source>
</evidence>
<dbReference type="AlphaFoldDB" id="A0A8K0C8Q9"/>
<dbReference type="SMART" id="SM00587">
    <property type="entry name" value="CHK"/>
    <property type="match status" value="1"/>
</dbReference>